<dbReference type="AlphaFoldDB" id="A0A0A8ZXI2"/>
<dbReference type="EMBL" id="GBRH01253831">
    <property type="protein sequence ID" value="JAD44064.1"/>
    <property type="molecule type" value="Transcribed_RNA"/>
</dbReference>
<accession>A0A0A8ZXI2</accession>
<reference evidence="1" key="2">
    <citation type="journal article" date="2015" name="Data Brief">
        <title>Shoot transcriptome of the giant reed, Arundo donax.</title>
        <authorList>
            <person name="Barrero R.A."/>
            <person name="Guerrero F.D."/>
            <person name="Moolhuijzen P."/>
            <person name="Goolsby J.A."/>
            <person name="Tidwell J."/>
            <person name="Bellgard S.E."/>
            <person name="Bellgard M.I."/>
        </authorList>
    </citation>
    <scope>NUCLEOTIDE SEQUENCE</scope>
    <source>
        <tissue evidence="1">Shoot tissue taken approximately 20 cm above the soil surface</tissue>
    </source>
</reference>
<protein>
    <submittedName>
        <fullName evidence="1">Uncharacterized protein</fullName>
    </submittedName>
</protein>
<name>A0A0A8ZXI2_ARUDO</name>
<proteinExistence type="predicted"/>
<evidence type="ECO:0000313" key="1">
    <source>
        <dbReference type="EMBL" id="JAD44064.1"/>
    </source>
</evidence>
<organism evidence="1">
    <name type="scientific">Arundo donax</name>
    <name type="common">Giant reed</name>
    <name type="synonym">Donax arundinaceus</name>
    <dbReference type="NCBI Taxonomy" id="35708"/>
    <lineage>
        <taxon>Eukaryota</taxon>
        <taxon>Viridiplantae</taxon>
        <taxon>Streptophyta</taxon>
        <taxon>Embryophyta</taxon>
        <taxon>Tracheophyta</taxon>
        <taxon>Spermatophyta</taxon>
        <taxon>Magnoliopsida</taxon>
        <taxon>Liliopsida</taxon>
        <taxon>Poales</taxon>
        <taxon>Poaceae</taxon>
        <taxon>PACMAD clade</taxon>
        <taxon>Arundinoideae</taxon>
        <taxon>Arundineae</taxon>
        <taxon>Arundo</taxon>
    </lineage>
</organism>
<reference evidence="1" key="1">
    <citation type="submission" date="2014-09" db="EMBL/GenBank/DDBJ databases">
        <authorList>
            <person name="Magalhaes I.L.F."/>
            <person name="Oliveira U."/>
            <person name="Santos F.R."/>
            <person name="Vidigal T.H.D.A."/>
            <person name="Brescovit A.D."/>
            <person name="Santos A.J."/>
        </authorList>
    </citation>
    <scope>NUCLEOTIDE SEQUENCE</scope>
    <source>
        <tissue evidence="1">Shoot tissue taken approximately 20 cm above the soil surface</tissue>
    </source>
</reference>
<sequence>MFLARMSFLVAYSCCR</sequence>